<protein>
    <submittedName>
        <fullName evidence="2">Fatty acid-binding protein DegV</fullName>
    </submittedName>
</protein>
<dbReference type="Proteomes" id="UP000019681">
    <property type="component" value="Unassembled WGS sequence"/>
</dbReference>
<reference evidence="2 3" key="1">
    <citation type="journal article" date="2014" name="Genome Announc.">
        <title>Draft Genome Sequence of Fervidicella metallireducens Strain AeBT, an Iron-Reducing Thermoanaerobe from the Great Artesian Basin.</title>
        <authorList>
            <person name="Patel B.K."/>
        </authorList>
    </citation>
    <scope>NUCLEOTIDE SEQUENCE [LARGE SCALE GENOMIC DNA]</scope>
    <source>
        <strain evidence="2 3">AeB</strain>
    </source>
</reference>
<accession>A0A017RX82</accession>
<dbReference type="OrthoDB" id="9780216at2"/>
<comment type="caution">
    <text evidence="2">The sequence shown here is derived from an EMBL/GenBank/DDBJ whole genome shotgun (WGS) entry which is preliminary data.</text>
</comment>
<dbReference type="Gene3D" id="3.30.1180.10">
    <property type="match status" value="1"/>
</dbReference>
<organism evidence="2 3">
    <name type="scientific">Fervidicella metallireducens AeB</name>
    <dbReference type="NCBI Taxonomy" id="1403537"/>
    <lineage>
        <taxon>Bacteria</taxon>
        <taxon>Bacillati</taxon>
        <taxon>Bacillota</taxon>
        <taxon>Clostridia</taxon>
        <taxon>Eubacteriales</taxon>
        <taxon>Clostridiaceae</taxon>
        <taxon>Fervidicella</taxon>
    </lineage>
</organism>
<evidence type="ECO:0000313" key="2">
    <source>
        <dbReference type="EMBL" id="EYE89388.1"/>
    </source>
</evidence>
<dbReference type="GO" id="GO:0008289">
    <property type="term" value="F:lipid binding"/>
    <property type="evidence" value="ECO:0007669"/>
    <property type="project" value="UniProtKB-KW"/>
</dbReference>
<dbReference type="STRING" id="1403537.Q428_02890"/>
<evidence type="ECO:0000313" key="3">
    <source>
        <dbReference type="Proteomes" id="UP000019681"/>
    </source>
</evidence>
<dbReference type="RefSeq" id="WP_035377966.1">
    <property type="nucleotide sequence ID" value="NZ_AZQP01000005.1"/>
</dbReference>
<dbReference type="EMBL" id="AZQP01000005">
    <property type="protein sequence ID" value="EYE89388.1"/>
    <property type="molecule type" value="Genomic_DNA"/>
</dbReference>
<proteinExistence type="predicted"/>
<dbReference type="Gene3D" id="3.40.50.10170">
    <property type="match status" value="1"/>
</dbReference>
<dbReference type="InterPro" id="IPR043168">
    <property type="entry name" value="DegV_C"/>
</dbReference>
<dbReference type="PANTHER" id="PTHR33434:SF2">
    <property type="entry name" value="FATTY ACID-BINDING PROTEIN TM_1468"/>
    <property type="match status" value="1"/>
</dbReference>
<dbReference type="NCBIfam" id="TIGR00762">
    <property type="entry name" value="DegV"/>
    <property type="match status" value="1"/>
</dbReference>
<dbReference type="InterPro" id="IPR050270">
    <property type="entry name" value="DegV_domain_contain"/>
</dbReference>
<name>A0A017RX82_9CLOT</name>
<dbReference type="PANTHER" id="PTHR33434">
    <property type="entry name" value="DEGV DOMAIN-CONTAINING PROTEIN DR_1986-RELATED"/>
    <property type="match status" value="1"/>
</dbReference>
<dbReference type="AlphaFoldDB" id="A0A017RX82"/>
<keyword evidence="1" id="KW-0446">Lipid-binding</keyword>
<evidence type="ECO:0000256" key="1">
    <source>
        <dbReference type="ARBA" id="ARBA00023121"/>
    </source>
</evidence>
<dbReference type="PROSITE" id="PS51482">
    <property type="entry name" value="DEGV"/>
    <property type="match status" value="1"/>
</dbReference>
<dbReference type="SUPFAM" id="SSF82549">
    <property type="entry name" value="DAK1/DegV-like"/>
    <property type="match status" value="1"/>
</dbReference>
<gene>
    <name evidence="2" type="ORF">Q428_02890</name>
</gene>
<dbReference type="Pfam" id="PF02645">
    <property type="entry name" value="DegV"/>
    <property type="match status" value="1"/>
</dbReference>
<dbReference type="InterPro" id="IPR003797">
    <property type="entry name" value="DegV"/>
</dbReference>
<keyword evidence="3" id="KW-1185">Reference proteome</keyword>
<sequence length="275" mass="30170">MAKIRVVVDSTAYFTKEYVSENNIDVVQLKVEFGGVTKDEGFPGEFEEFYNKLKNSTDFPVTSQPPVGAFVKVFQDAVDNGEEVITLTFSSKLSGTYNCAKLAAEMVAPDKITVIDSESAVAVHRFLAEIAVDLAKEGKTREEIIKAIEDQKTRMGIHLTVGSLEYMKRGGRLSGAKALVGTLLNIKPIIGLVDGLLIPVEKVRGKNKAIEMMISKIPDDVKKISIGQVLNMEEANRVKAILEEKFKDAEVTIYEVGPVIGSHLGPETIGLCYIW</sequence>